<dbReference type="Proteomes" id="UP000826271">
    <property type="component" value="Unassembled WGS sequence"/>
</dbReference>
<dbReference type="AlphaFoldDB" id="A0AAV6XRW5"/>
<dbReference type="PANTHER" id="PTHR35546:SF16">
    <property type="entry name" value="F-BOX ASSOCIATED UBIQUITINATION EFFECTOR FAMILY PROTEIN-RELATED"/>
    <property type="match status" value="1"/>
</dbReference>
<keyword evidence="3" id="KW-1185">Reference proteome</keyword>
<evidence type="ECO:0000259" key="1">
    <source>
        <dbReference type="Pfam" id="PF08268"/>
    </source>
</evidence>
<feature type="domain" description="F-box associated beta-propeller type 3" evidence="1">
    <location>
        <begin position="20"/>
        <end position="239"/>
    </location>
</feature>
<name>A0AAV6XRW5_9LAMI</name>
<dbReference type="InterPro" id="IPR013187">
    <property type="entry name" value="F-box-assoc_dom_typ3"/>
</dbReference>
<sequence length="272" mass="31797">MSSYGQRIRNYLSCYFIQDTKQLKYLSMFVSIDQSSSKICTERLPDDMRIIASSNQGILCCLRRRRSIVRYYACKPATKQWKSLPNPKLRCKTAAIAIMVLSSSPLRYKIVRLSRRGNVGSISKYKFEIFDSKIWSWKETQDVELPYYEVICSSNKAVSANNSVYWLTSHNNVLAFHEPEGTFQKFPLPEEVLQDKNKYSFKYKQLVEYKGRLGLVCNTKEGDTELWIMYENTINNWLNWRKEMVMDIGSIVRRVGMRYADVAGFYNEGIAF</sequence>
<evidence type="ECO:0000313" key="3">
    <source>
        <dbReference type="Proteomes" id="UP000826271"/>
    </source>
</evidence>
<organism evidence="2 3">
    <name type="scientific">Buddleja alternifolia</name>
    <dbReference type="NCBI Taxonomy" id="168488"/>
    <lineage>
        <taxon>Eukaryota</taxon>
        <taxon>Viridiplantae</taxon>
        <taxon>Streptophyta</taxon>
        <taxon>Embryophyta</taxon>
        <taxon>Tracheophyta</taxon>
        <taxon>Spermatophyta</taxon>
        <taxon>Magnoliopsida</taxon>
        <taxon>eudicotyledons</taxon>
        <taxon>Gunneridae</taxon>
        <taxon>Pentapetalae</taxon>
        <taxon>asterids</taxon>
        <taxon>lamiids</taxon>
        <taxon>Lamiales</taxon>
        <taxon>Scrophulariaceae</taxon>
        <taxon>Buddlejeae</taxon>
        <taxon>Buddleja</taxon>
    </lineage>
</organism>
<protein>
    <recommendedName>
        <fullName evidence="1">F-box associated beta-propeller type 3 domain-containing protein</fullName>
    </recommendedName>
</protein>
<accession>A0AAV6XRW5</accession>
<dbReference type="InterPro" id="IPR017451">
    <property type="entry name" value="F-box-assoc_interact_dom"/>
</dbReference>
<dbReference type="InterPro" id="IPR055290">
    <property type="entry name" value="At3g26010-like"/>
</dbReference>
<dbReference type="PANTHER" id="PTHR35546">
    <property type="entry name" value="F-BOX PROTEIN INTERACTION DOMAIN PROTEIN-RELATED"/>
    <property type="match status" value="1"/>
</dbReference>
<evidence type="ECO:0000313" key="2">
    <source>
        <dbReference type="EMBL" id="KAG8381955.1"/>
    </source>
</evidence>
<dbReference type="NCBIfam" id="TIGR01640">
    <property type="entry name" value="F_box_assoc_1"/>
    <property type="match status" value="1"/>
</dbReference>
<proteinExistence type="predicted"/>
<reference evidence="2" key="1">
    <citation type="submission" date="2019-10" db="EMBL/GenBank/DDBJ databases">
        <authorList>
            <person name="Zhang R."/>
            <person name="Pan Y."/>
            <person name="Wang J."/>
            <person name="Ma R."/>
            <person name="Yu S."/>
        </authorList>
    </citation>
    <scope>NUCLEOTIDE SEQUENCE</scope>
    <source>
        <strain evidence="2">LA-IB0</strain>
        <tissue evidence="2">Leaf</tissue>
    </source>
</reference>
<gene>
    <name evidence="2" type="ORF">BUALT_Bualt05G0026400</name>
</gene>
<dbReference type="EMBL" id="WHWC01000005">
    <property type="protein sequence ID" value="KAG8381955.1"/>
    <property type="molecule type" value="Genomic_DNA"/>
</dbReference>
<comment type="caution">
    <text evidence="2">The sequence shown here is derived from an EMBL/GenBank/DDBJ whole genome shotgun (WGS) entry which is preliminary data.</text>
</comment>
<dbReference type="Pfam" id="PF08268">
    <property type="entry name" value="FBA_3"/>
    <property type="match status" value="1"/>
</dbReference>